<keyword evidence="3 6" id="KW-0812">Transmembrane</keyword>
<dbReference type="InterPro" id="IPR038078">
    <property type="entry name" value="PhoU-like_sf"/>
</dbReference>
<feature type="transmembrane region" description="Helical" evidence="6">
    <location>
        <begin position="133"/>
        <end position="156"/>
    </location>
</feature>
<keyword evidence="8" id="KW-1185">Reference proteome</keyword>
<dbReference type="Gene3D" id="1.20.58.220">
    <property type="entry name" value="Phosphate transport system protein phou homolog 2, domain 2"/>
    <property type="match status" value="1"/>
</dbReference>
<feature type="transmembrane region" description="Helical" evidence="6">
    <location>
        <begin position="242"/>
        <end position="265"/>
    </location>
</feature>
<name>A0A1I0A468_9BACI</name>
<feature type="transmembrane region" description="Helical" evidence="6">
    <location>
        <begin position="70"/>
        <end position="95"/>
    </location>
</feature>
<evidence type="ECO:0000256" key="6">
    <source>
        <dbReference type="SAM" id="Phobius"/>
    </source>
</evidence>
<evidence type="ECO:0000313" key="8">
    <source>
        <dbReference type="Proteomes" id="UP000198618"/>
    </source>
</evidence>
<reference evidence="7 8" key="1">
    <citation type="submission" date="2016-10" db="EMBL/GenBank/DDBJ databases">
        <authorList>
            <person name="de Groot N.N."/>
        </authorList>
    </citation>
    <scope>NUCLEOTIDE SEQUENCE [LARGE SCALE GENOMIC DNA]</scope>
    <source>
        <strain evidence="7 8">IBRC-M 10780</strain>
    </source>
</reference>
<keyword evidence="2" id="KW-1003">Cell membrane</keyword>
<dbReference type="NCBIfam" id="NF037997">
    <property type="entry name" value="Na_Pi_symport"/>
    <property type="match status" value="1"/>
</dbReference>
<feature type="transmembrane region" description="Helical" evidence="6">
    <location>
        <begin position="176"/>
        <end position="203"/>
    </location>
</feature>
<organism evidence="7 8">
    <name type="scientific">Oceanobacillus limi</name>
    <dbReference type="NCBI Taxonomy" id="930131"/>
    <lineage>
        <taxon>Bacteria</taxon>
        <taxon>Bacillati</taxon>
        <taxon>Bacillota</taxon>
        <taxon>Bacilli</taxon>
        <taxon>Bacillales</taxon>
        <taxon>Bacillaceae</taxon>
        <taxon>Oceanobacillus</taxon>
    </lineage>
</organism>
<evidence type="ECO:0000256" key="3">
    <source>
        <dbReference type="ARBA" id="ARBA00022692"/>
    </source>
</evidence>
<sequence length="535" mass="59492">MDLLAQSLLGFFGGLGIFLYGTHLLSNGLQRIAASKLRSYLVELTNTRIKGVMSGVATTFLLQSSTVTSILTVGLVSSSAITMSQAFGVILGSAIGTTLTVQILTFNVSVFSSLFIFIGAICTVFVKKNRIRIIGLLALSIGFIFYGIHLITTSIHPLSEYEAVLHTLIYLSDMPILFAIATMLLTALFHSSAAVIIIGIALVGTGALSVHAVIPLILGANVGSTLPVIISSLTSSLEGRKLAFFTFFFKCTGVILAFLFIFFIWNPMDILPGDAERKIANFHTLFNFTIALLFLPILGIVARGFDLIFPRKVEEPTFKVKLDEKMLEVPEEALISSKQQIAELAKIVYEDMIRRLSPFMEGRHEGNALKQVEAIIDDSYIKIQQYLLKLGQRDLSGAQSNQEVKLLNILNEIENIGDTVMRFISISEKVEAKNIMLSEKDRQVLQRLLAHIEQTYTNSLKAFQHEDHQIARKNIQSQSVIYQFENDIKFEHFNSLIDNNEYNPNISAVYLDMTNQLLQVYHHSMNISRTVLGLI</sequence>
<dbReference type="GO" id="GO:0044341">
    <property type="term" value="P:sodium-dependent phosphate transport"/>
    <property type="evidence" value="ECO:0007669"/>
    <property type="project" value="InterPro"/>
</dbReference>
<dbReference type="PANTHER" id="PTHR10010:SF46">
    <property type="entry name" value="SODIUM-DEPENDENT PHOSPHATE TRANSPORT PROTEIN 2B"/>
    <property type="match status" value="1"/>
</dbReference>
<dbReference type="OrthoDB" id="9763003at2"/>
<feature type="transmembrane region" description="Helical" evidence="6">
    <location>
        <begin position="285"/>
        <end position="305"/>
    </location>
</feature>
<dbReference type="STRING" id="930131.SAMN05216389_10369"/>
<dbReference type="Pfam" id="PF02690">
    <property type="entry name" value="Na_Pi_cotrans"/>
    <property type="match status" value="2"/>
</dbReference>
<dbReference type="PANTHER" id="PTHR10010">
    <property type="entry name" value="SOLUTE CARRIER FAMILY 34 SODIUM PHOSPHATE , MEMBER 2-RELATED"/>
    <property type="match status" value="1"/>
</dbReference>
<evidence type="ECO:0000256" key="1">
    <source>
        <dbReference type="ARBA" id="ARBA00004651"/>
    </source>
</evidence>
<evidence type="ECO:0000313" key="7">
    <source>
        <dbReference type="EMBL" id="SES88910.1"/>
    </source>
</evidence>
<dbReference type="AlphaFoldDB" id="A0A1I0A468"/>
<dbReference type="SUPFAM" id="SSF109755">
    <property type="entry name" value="PhoU-like"/>
    <property type="match status" value="1"/>
</dbReference>
<evidence type="ECO:0000256" key="4">
    <source>
        <dbReference type="ARBA" id="ARBA00022989"/>
    </source>
</evidence>
<dbReference type="RefSeq" id="WP_090867336.1">
    <property type="nucleotide sequence ID" value="NZ_FOHE01000003.1"/>
</dbReference>
<evidence type="ECO:0000256" key="5">
    <source>
        <dbReference type="ARBA" id="ARBA00023136"/>
    </source>
</evidence>
<dbReference type="EMBL" id="FOHE01000003">
    <property type="protein sequence ID" value="SES88910.1"/>
    <property type="molecule type" value="Genomic_DNA"/>
</dbReference>
<gene>
    <name evidence="7" type="ORF">SAMN05216389_10369</name>
</gene>
<dbReference type="Proteomes" id="UP000198618">
    <property type="component" value="Unassembled WGS sequence"/>
</dbReference>
<dbReference type="GO" id="GO:0005886">
    <property type="term" value="C:plasma membrane"/>
    <property type="evidence" value="ECO:0007669"/>
    <property type="project" value="UniProtKB-SubCell"/>
</dbReference>
<proteinExistence type="predicted"/>
<dbReference type="GO" id="GO:0005436">
    <property type="term" value="F:sodium:phosphate symporter activity"/>
    <property type="evidence" value="ECO:0007669"/>
    <property type="project" value="InterPro"/>
</dbReference>
<evidence type="ECO:0000256" key="2">
    <source>
        <dbReference type="ARBA" id="ARBA00022475"/>
    </source>
</evidence>
<comment type="subcellular location">
    <subcellularLocation>
        <location evidence="1">Cell membrane</location>
        <topology evidence="1">Multi-pass membrane protein</topology>
    </subcellularLocation>
</comment>
<protein>
    <submittedName>
        <fullName evidence="7">Phosphate:Na+ symporter</fullName>
    </submittedName>
</protein>
<keyword evidence="4 6" id="KW-1133">Transmembrane helix</keyword>
<feature type="transmembrane region" description="Helical" evidence="6">
    <location>
        <begin position="6"/>
        <end position="26"/>
    </location>
</feature>
<feature type="transmembrane region" description="Helical" evidence="6">
    <location>
        <begin position="101"/>
        <end position="126"/>
    </location>
</feature>
<dbReference type="InterPro" id="IPR003841">
    <property type="entry name" value="Na/Pi_transpt"/>
</dbReference>
<keyword evidence="5 6" id="KW-0472">Membrane</keyword>
<accession>A0A1I0A468</accession>